<protein>
    <recommendedName>
        <fullName evidence="9">Zn(2)-C6 fungal-type domain-containing protein</fullName>
    </recommendedName>
</protein>
<proteinExistence type="predicted"/>
<evidence type="ECO:0000256" key="3">
    <source>
        <dbReference type="ARBA" id="ARBA00023015"/>
    </source>
</evidence>
<sequence>MNPGGMNAPTSTAAPVGSARRIAVAQPAANPTGSRKRGPTATSASAPTPDLGARRKVRKVSRACDFCKSRKARCSGNQPCEKCVSKGRICLYDARYTRGRPPTPPRSDAYSRPSVENGNETPAAYVPCSGASMASPQPQRYHDGASPSRASPELGMAEIQGQVFDPTSGFSFLHRAWKRLSARNAGYLPGDGRASTDGQPMAFAGDKPLAESPEHAALRLPDPTENRRLVALYFDVCIATYRVLHRPTVEEWLGILERNVFQKLPLWHVLGRSRAAVVLVMLAIAQAHHEKSKGISSQEDEARALSLSDELFGVSLRLMDVETGPPTLQSAQARLVQTLYLLTTSRFNRAWFVFGNALQLISALGLHRRANPKKRRISREDYIQKQCGLRLFWSAYILDNYLGVVFGRPRHFHDDDIDQVFPDRINDQDMTVVGPGDGLENLGECHIDALIFHAKIGQIIGCISREVYSIKDVSEDDRVAAARRLIQAVDEWRASLPVHLGSVRPSMLILSYRRQATVMKMAHSHAVMHASRMFLLSDVSLYENHVKDCVAAARVVLETVDGMAKEGPIFHAFWWTHYVTFCALVVVYIWEIQQRRMGRVVDREARISLLNLAGRCHTHLAQATATNSPSRRYAVILEEFRNAALSQPVGATGGEDVGTAESPDRVQGLQQDANNGVPNEAPPGVFAHVFQGVEAPMAVYPQPLDAWQMTDFFLDLDSSAFWPQVDIDGSMMWPPLGSG</sequence>
<evidence type="ECO:0000256" key="2">
    <source>
        <dbReference type="ARBA" id="ARBA00022723"/>
    </source>
</evidence>
<dbReference type="GO" id="GO:0045944">
    <property type="term" value="P:positive regulation of transcription by RNA polymerase II"/>
    <property type="evidence" value="ECO:0007669"/>
    <property type="project" value="TreeGrafter"/>
</dbReference>
<evidence type="ECO:0000256" key="4">
    <source>
        <dbReference type="ARBA" id="ARBA00023125"/>
    </source>
</evidence>
<dbReference type="CDD" id="cd00067">
    <property type="entry name" value="GAL4"/>
    <property type="match status" value="1"/>
</dbReference>
<keyword evidence="8" id="KW-1133">Transmembrane helix</keyword>
<dbReference type="Pfam" id="PF04082">
    <property type="entry name" value="Fungal_trans"/>
    <property type="match status" value="1"/>
</dbReference>
<dbReference type="InterPro" id="IPR001138">
    <property type="entry name" value="Zn2Cys6_DnaBD"/>
</dbReference>
<dbReference type="InterPro" id="IPR007219">
    <property type="entry name" value="XnlR_reg_dom"/>
</dbReference>
<keyword evidence="5" id="KW-0804">Transcription</keyword>
<dbReference type="InterPro" id="IPR036864">
    <property type="entry name" value="Zn2-C6_fun-type_DNA-bd_sf"/>
</dbReference>
<comment type="subcellular location">
    <subcellularLocation>
        <location evidence="1">Nucleus</location>
    </subcellularLocation>
</comment>
<keyword evidence="2" id="KW-0479">Metal-binding</keyword>
<evidence type="ECO:0000256" key="8">
    <source>
        <dbReference type="SAM" id="Phobius"/>
    </source>
</evidence>
<feature type="transmembrane region" description="Helical" evidence="8">
    <location>
        <begin position="572"/>
        <end position="590"/>
    </location>
</feature>
<dbReference type="SUPFAM" id="SSF57701">
    <property type="entry name" value="Zn2/Cys6 DNA-binding domain"/>
    <property type="match status" value="1"/>
</dbReference>
<evidence type="ECO:0000256" key="6">
    <source>
        <dbReference type="ARBA" id="ARBA00023242"/>
    </source>
</evidence>
<reference evidence="10 11" key="1">
    <citation type="submission" date="2018-01" db="EMBL/GenBank/DDBJ databases">
        <title>Harnessing the power of phylogenomics to disentangle the directionality and signatures of interkingdom host jumping in the parasitic fungal genus Tolypocladium.</title>
        <authorList>
            <person name="Quandt C.A."/>
            <person name="Patterson W."/>
            <person name="Spatafora J.W."/>
        </authorList>
    </citation>
    <scope>NUCLEOTIDE SEQUENCE [LARGE SCALE GENOMIC DNA]</scope>
    <source>
        <strain evidence="10 11">NRBC 100945</strain>
    </source>
</reference>
<feature type="region of interest" description="Disordered" evidence="7">
    <location>
        <begin position="1"/>
        <end position="57"/>
    </location>
</feature>
<dbReference type="GO" id="GO:0005634">
    <property type="term" value="C:nucleus"/>
    <property type="evidence" value="ECO:0007669"/>
    <property type="project" value="UniProtKB-SubCell"/>
</dbReference>
<comment type="caution">
    <text evidence="10">The sequence shown here is derived from an EMBL/GenBank/DDBJ whole genome shotgun (WGS) entry which is preliminary data.</text>
</comment>
<evidence type="ECO:0000313" key="10">
    <source>
        <dbReference type="EMBL" id="POR37001.1"/>
    </source>
</evidence>
<dbReference type="Gene3D" id="4.10.240.10">
    <property type="entry name" value="Zn(2)-C6 fungal-type DNA-binding domain"/>
    <property type="match status" value="1"/>
</dbReference>
<dbReference type="GO" id="GO:0000981">
    <property type="term" value="F:DNA-binding transcription factor activity, RNA polymerase II-specific"/>
    <property type="evidence" value="ECO:0007669"/>
    <property type="project" value="InterPro"/>
</dbReference>
<dbReference type="GO" id="GO:0043565">
    <property type="term" value="F:sequence-specific DNA binding"/>
    <property type="evidence" value="ECO:0007669"/>
    <property type="project" value="TreeGrafter"/>
</dbReference>
<keyword evidence="3" id="KW-0805">Transcription regulation</keyword>
<dbReference type="Proteomes" id="UP000237481">
    <property type="component" value="Unassembled WGS sequence"/>
</dbReference>
<keyword evidence="11" id="KW-1185">Reference proteome</keyword>
<organism evidence="10 11">
    <name type="scientific">Tolypocladium paradoxum</name>
    <dbReference type="NCBI Taxonomy" id="94208"/>
    <lineage>
        <taxon>Eukaryota</taxon>
        <taxon>Fungi</taxon>
        <taxon>Dikarya</taxon>
        <taxon>Ascomycota</taxon>
        <taxon>Pezizomycotina</taxon>
        <taxon>Sordariomycetes</taxon>
        <taxon>Hypocreomycetidae</taxon>
        <taxon>Hypocreales</taxon>
        <taxon>Ophiocordycipitaceae</taxon>
        <taxon>Tolypocladium</taxon>
    </lineage>
</organism>
<keyword evidence="4" id="KW-0238">DNA-binding</keyword>
<keyword evidence="8" id="KW-0812">Transmembrane</keyword>
<evidence type="ECO:0000256" key="1">
    <source>
        <dbReference type="ARBA" id="ARBA00004123"/>
    </source>
</evidence>
<dbReference type="STRING" id="94208.A0A2S4L3J9"/>
<dbReference type="PANTHER" id="PTHR47540">
    <property type="entry name" value="THIAMINE REPRESSIBLE GENES REGULATORY PROTEIN THI5"/>
    <property type="match status" value="1"/>
</dbReference>
<feature type="region of interest" description="Disordered" evidence="7">
    <location>
        <begin position="96"/>
        <end position="152"/>
    </location>
</feature>
<dbReference type="EMBL" id="PKSG01000281">
    <property type="protein sequence ID" value="POR37001.1"/>
    <property type="molecule type" value="Genomic_DNA"/>
</dbReference>
<name>A0A2S4L3J9_9HYPO</name>
<dbReference type="OrthoDB" id="3037908at2759"/>
<evidence type="ECO:0000256" key="7">
    <source>
        <dbReference type="SAM" id="MobiDB-lite"/>
    </source>
</evidence>
<dbReference type="Pfam" id="PF00172">
    <property type="entry name" value="Zn_clus"/>
    <property type="match status" value="1"/>
</dbReference>
<evidence type="ECO:0000259" key="9">
    <source>
        <dbReference type="PROSITE" id="PS50048"/>
    </source>
</evidence>
<dbReference type="SMART" id="SM00066">
    <property type="entry name" value="GAL4"/>
    <property type="match status" value="1"/>
</dbReference>
<dbReference type="PROSITE" id="PS50048">
    <property type="entry name" value="ZN2_CY6_FUNGAL_2"/>
    <property type="match status" value="1"/>
</dbReference>
<feature type="domain" description="Zn(2)-C6 fungal-type" evidence="9">
    <location>
        <begin position="63"/>
        <end position="92"/>
    </location>
</feature>
<dbReference type="GO" id="GO:0006351">
    <property type="term" value="P:DNA-templated transcription"/>
    <property type="evidence" value="ECO:0007669"/>
    <property type="project" value="InterPro"/>
</dbReference>
<dbReference type="PANTHER" id="PTHR47540:SF2">
    <property type="entry name" value="ZN(II)2CYS6 TRANSCRIPTION FACTOR (EUROFUNG)"/>
    <property type="match status" value="1"/>
</dbReference>
<dbReference type="AlphaFoldDB" id="A0A2S4L3J9"/>
<evidence type="ECO:0000313" key="11">
    <source>
        <dbReference type="Proteomes" id="UP000237481"/>
    </source>
</evidence>
<dbReference type="CDD" id="cd12148">
    <property type="entry name" value="fungal_TF_MHR"/>
    <property type="match status" value="1"/>
</dbReference>
<keyword evidence="6" id="KW-0539">Nucleus</keyword>
<dbReference type="SMART" id="SM00906">
    <property type="entry name" value="Fungal_trans"/>
    <property type="match status" value="1"/>
</dbReference>
<dbReference type="PROSITE" id="PS00463">
    <property type="entry name" value="ZN2_CY6_FUNGAL_1"/>
    <property type="match status" value="1"/>
</dbReference>
<evidence type="ECO:0000256" key="5">
    <source>
        <dbReference type="ARBA" id="ARBA00023163"/>
    </source>
</evidence>
<accession>A0A2S4L3J9</accession>
<dbReference type="GO" id="GO:0008270">
    <property type="term" value="F:zinc ion binding"/>
    <property type="evidence" value="ECO:0007669"/>
    <property type="project" value="InterPro"/>
</dbReference>
<dbReference type="InterPro" id="IPR051711">
    <property type="entry name" value="Stress_Response_Reg"/>
</dbReference>
<gene>
    <name evidence="10" type="ORF">TPAR_02803</name>
</gene>
<keyword evidence="8" id="KW-0472">Membrane</keyword>